<dbReference type="OrthoDB" id="75807at2759"/>
<name>A0A4C1XS00_EUMVA</name>
<protein>
    <submittedName>
        <fullName evidence="2">PiggyBac transposable element-derived protein 4</fullName>
    </submittedName>
</protein>
<dbReference type="EMBL" id="BGZK01000943">
    <property type="protein sequence ID" value="GBP65950.1"/>
    <property type="molecule type" value="Genomic_DNA"/>
</dbReference>
<proteinExistence type="predicted"/>
<reference evidence="2 3" key="1">
    <citation type="journal article" date="2019" name="Commun. Biol.">
        <title>The bagworm genome reveals a unique fibroin gene that provides high tensile strength.</title>
        <authorList>
            <person name="Kono N."/>
            <person name="Nakamura H."/>
            <person name="Ohtoshi R."/>
            <person name="Tomita M."/>
            <person name="Numata K."/>
            <person name="Arakawa K."/>
        </authorList>
    </citation>
    <scope>NUCLEOTIDE SEQUENCE [LARGE SCALE GENOMIC DNA]</scope>
</reference>
<accession>A0A4C1XS00</accession>
<dbReference type="InterPro" id="IPR029526">
    <property type="entry name" value="PGBD"/>
</dbReference>
<dbReference type="AlphaFoldDB" id="A0A4C1XS00"/>
<keyword evidence="3" id="KW-1185">Reference proteome</keyword>
<organism evidence="2 3">
    <name type="scientific">Eumeta variegata</name>
    <name type="common">Bagworm moth</name>
    <name type="synonym">Eumeta japonica</name>
    <dbReference type="NCBI Taxonomy" id="151549"/>
    <lineage>
        <taxon>Eukaryota</taxon>
        <taxon>Metazoa</taxon>
        <taxon>Ecdysozoa</taxon>
        <taxon>Arthropoda</taxon>
        <taxon>Hexapoda</taxon>
        <taxon>Insecta</taxon>
        <taxon>Pterygota</taxon>
        <taxon>Neoptera</taxon>
        <taxon>Endopterygota</taxon>
        <taxon>Lepidoptera</taxon>
        <taxon>Glossata</taxon>
        <taxon>Ditrysia</taxon>
        <taxon>Tineoidea</taxon>
        <taxon>Psychidae</taxon>
        <taxon>Oiketicinae</taxon>
        <taxon>Eumeta</taxon>
    </lineage>
</organism>
<feature type="domain" description="PiggyBac transposable element-derived protein" evidence="1">
    <location>
        <begin position="20"/>
        <end position="136"/>
    </location>
</feature>
<evidence type="ECO:0000259" key="1">
    <source>
        <dbReference type="Pfam" id="PF13843"/>
    </source>
</evidence>
<evidence type="ECO:0000313" key="2">
    <source>
        <dbReference type="EMBL" id="GBP65950.1"/>
    </source>
</evidence>
<dbReference type="Proteomes" id="UP000299102">
    <property type="component" value="Unassembled WGS sequence"/>
</dbReference>
<dbReference type="Pfam" id="PF13843">
    <property type="entry name" value="DDE_Tnp_1_7"/>
    <property type="match status" value="1"/>
</dbReference>
<evidence type="ECO:0000313" key="3">
    <source>
        <dbReference type="Proteomes" id="UP000299102"/>
    </source>
</evidence>
<gene>
    <name evidence="2" type="primary">PGBD4</name>
    <name evidence="2" type="ORF">EVAR_50299_1</name>
</gene>
<sequence>MTLHLQIFIGFGPLGILQNSSVYNSPALAKTLKSKGFDCVSTLQTNRLLVPSQLIDLGINLMIQDRVYGCTSGDVDIILWRDKRRVALISIYHGDYFVRGNNNQPILGLVHDYNLRMGGVDEKDRIFASYAVERKREHVSHTHRLGMEPRTVVDHRGSIIAAVVENLNPEPWLLMSKTPQNLSTNEMGVDPKTCLTYSKTGNGI</sequence>
<comment type="caution">
    <text evidence="2">The sequence shown here is derived from an EMBL/GenBank/DDBJ whole genome shotgun (WGS) entry which is preliminary data.</text>
</comment>